<feature type="region of interest" description="Disordered" evidence="1">
    <location>
        <begin position="213"/>
        <end position="286"/>
    </location>
</feature>
<dbReference type="AlphaFoldDB" id="A0A2N7W7K2"/>
<dbReference type="InterPro" id="IPR050026">
    <property type="entry name" value="PHA_gran_PhaM_N"/>
</dbReference>
<feature type="compositionally biased region" description="Gly residues" evidence="1">
    <location>
        <begin position="275"/>
        <end position="286"/>
    </location>
</feature>
<dbReference type="EMBL" id="PNYB01000007">
    <property type="protein sequence ID" value="PMS25386.1"/>
    <property type="molecule type" value="Genomic_DNA"/>
</dbReference>
<accession>A0A2N7W7K2</accession>
<evidence type="ECO:0000256" key="1">
    <source>
        <dbReference type="SAM" id="MobiDB-lite"/>
    </source>
</evidence>
<proteinExistence type="predicted"/>
<name>A0A2N7W7K2_9BURK</name>
<dbReference type="RefSeq" id="WP_102609776.1">
    <property type="nucleotide sequence ID" value="NZ_CADIKD010000010.1"/>
</dbReference>
<reference evidence="2 3" key="1">
    <citation type="submission" date="2018-01" db="EMBL/GenBank/DDBJ databases">
        <title>Whole genome analyses suggest that Burkholderia sensu lato contains two further novel genera in the rhizoxinica-symbiotica group Mycetohabitans gen. nov., and Trinickia gen. nov.: implications for the evolution of diazotrophy and nodulation in the Burkholderiaceae.</title>
        <authorList>
            <person name="Estrada-de los Santos P."/>
            <person name="Palmer M."/>
            <person name="Chavez-Ramirez B."/>
            <person name="Beukes C."/>
            <person name="Steenkamp E.T."/>
            <person name="Hirsch A.M."/>
            <person name="Manyaka P."/>
            <person name="Maluk M."/>
            <person name="Lafos M."/>
            <person name="Crook M."/>
            <person name="Gross E."/>
            <person name="Simon M.F."/>
            <person name="Bueno dos Reis Junior F."/>
            <person name="Poole P.S."/>
            <person name="Venter S.N."/>
            <person name="James E.K."/>
        </authorList>
    </citation>
    <scope>NUCLEOTIDE SEQUENCE [LARGE SCALE GENOMIC DNA]</scope>
    <source>
        <strain evidence="2 3">GP25-8</strain>
    </source>
</reference>
<evidence type="ECO:0000313" key="2">
    <source>
        <dbReference type="EMBL" id="PMS25386.1"/>
    </source>
</evidence>
<dbReference type="NCBIfam" id="NF043076">
    <property type="entry name" value="PHA_gran_PhaM"/>
    <property type="match status" value="1"/>
</dbReference>
<sequence length="286" mass="28563">MTDTAGDKPFPGFPGFPPAEMLDKMWDMMRLTPFGAAFPGTQPGAAQGFPSPLTAMSDMMSPLMSVEDLDKRITDMRAVEQWLKLNLNMLQSAIQALEVQRATLATLRAFGAFAQASMTQPAEGASPANAPSSAFSSWGASPGSAHAGSGAGASAGADASANENKNADSAGDAESPGSSAGEAGNPAFDPSGWWNMLQSQFNQLAAFAMTQPGAQAGANGGGDAESEAESPKKRASAGAHGGRRAASGAAGAGAASAKPAAKRASTGKSSAKPAGGPGSGVRRGEK</sequence>
<feature type="compositionally biased region" description="Low complexity" evidence="1">
    <location>
        <begin position="244"/>
        <end position="274"/>
    </location>
</feature>
<gene>
    <name evidence="2" type="ORF">C0Z19_10625</name>
</gene>
<dbReference type="Proteomes" id="UP000235347">
    <property type="component" value="Unassembled WGS sequence"/>
</dbReference>
<protein>
    <submittedName>
        <fullName evidence="2">Transcriptional regulator</fullName>
    </submittedName>
</protein>
<feature type="compositionally biased region" description="Low complexity" evidence="1">
    <location>
        <begin position="122"/>
        <end position="161"/>
    </location>
</feature>
<keyword evidence="3" id="KW-1185">Reference proteome</keyword>
<organism evidence="2 3">
    <name type="scientific">Trinickia soli</name>
    <dbReference type="NCBI Taxonomy" id="380675"/>
    <lineage>
        <taxon>Bacteria</taxon>
        <taxon>Pseudomonadati</taxon>
        <taxon>Pseudomonadota</taxon>
        <taxon>Betaproteobacteria</taxon>
        <taxon>Burkholderiales</taxon>
        <taxon>Burkholderiaceae</taxon>
        <taxon>Trinickia</taxon>
    </lineage>
</organism>
<comment type="caution">
    <text evidence="2">The sequence shown here is derived from an EMBL/GenBank/DDBJ whole genome shotgun (WGS) entry which is preliminary data.</text>
</comment>
<feature type="region of interest" description="Disordered" evidence="1">
    <location>
        <begin position="122"/>
        <end position="192"/>
    </location>
</feature>
<evidence type="ECO:0000313" key="3">
    <source>
        <dbReference type="Proteomes" id="UP000235347"/>
    </source>
</evidence>